<accession>A0A0P0X616</accession>
<reference evidence="2" key="1">
    <citation type="journal article" date="2005" name="Nature">
        <title>The map-based sequence of the rice genome.</title>
        <authorList>
            <consortium name="International rice genome sequencing project (IRGSP)"/>
            <person name="Matsumoto T."/>
            <person name="Wu J."/>
            <person name="Kanamori H."/>
            <person name="Katayose Y."/>
            <person name="Fujisawa M."/>
            <person name="Namiki N."/>
            <person name="Mizuno H."/>
            <person name="Yamamoto K."/>
            <person name="Antonio B.A."/>
            <person name="Baba T."/>
            <person name="Sakata K."/>
            <person name="Nagamura Y."/>
            <person name="Aoki H."/>
            <person name="Arikawa K."/>
            <person name="Arita K."/>
            <person name="Bito T."/>
            <person name="Chiden Y."/>
            <person name="Fujitsuka N."/>
            <person name="Fukunaka R."/>
            <person name="Hamada M."/>
            <person name="Harada C."/>
            <person name="Hayashi A."/>
            <person name="Hijishita S."/>
            <person name="Honda M."/>
            <person name="Hosokawa S."/>
            <person name="Ichikawa Y."/>
            <person name="Idonuma A."/>
            <person name="Iijima M."/>
            <person name="Ikeda M."/>
            <person name="Ikeno M."/>
            <person name="Ito K."/>
            <person name="Ito S."/>
            <person name="Ito T."/>
            <person name="Ito Y."/>
            <person name="Ito Y."/>
            <person name="Iwabuchi A."/>
            <person name="Kamiya K."/>
            <person name="Karasawa W."/>
            <person name="Kurita K."/>
            <person name="Katagiri S."/>
            <person name="Kikuta A."/>
            <person name="Kobayashi H."/>
            <person name="Kobayashi N."/>
            <person name="Machita K."/>
            <person name="Maehara T."/>
            <person name="Masukawa M."/>
            <person name="Mizubayashi T."/>
            <person name="Mukai Y."/>
            <person name="Nagasaki H."/>
            <person name="Nagata Y."/>
            <person name="Naito S."/>
            <person name="Nakashima M."/>
            <person name="Nakama Y."/>
            <person name="Nakamichi Y."/>
            <person name="Nakamura M."/>
            <person name="Meguro A."/>
            <person name="Negishi M."/>
            <person name="Ohta I."/>
            <person name="Ohta T."/>
            <person name="Okamoto M."/>
            <person name="Ono N."/>
            <person name="Saji S."/>
            <person name="Sakaguchi M."/>
            <person name="Sakai K."/>
            <person name="Shibata M."/>
            <person name="Shimokawa T."/>
            <person name="Song J."/>
            <person name="Takazaki Y."/>
            <person name="Terasawa K."/>
            <person name="Tsugane M."/>
            <person name="Tsuji K."/>
            <person name="Ueda S."/>
            <person name="Waki K."/>
            <person name="Yamagata H."/>
            <person name="Yamamoto M."/>
            <person name="Yamamoto S."/>
            <person name="Yamane H."/>
            <person name="Yoshiki S."/>
            <person name="Yoshihara R."/>
            <person name="Yukawa K."/>
            <person name="Zhong H."/>
            <person name="Yano M."/>
            <person name="Yuan Q."/>
            <person name="Ouyang S."/>
            <person name="Liu J."/>
            <person name="Jones K.M."/>
            <person name="Gansberger K."/>
            <person name="Moffat K."/>
            <person name="Hill J."/>
            <person name="Bera J."/>
            <person name="Fadrosh D."/>
            <person name="Jin S."/>
            <person name="Johri S."/>
            <person name="Kim M."/>
            <person name="Overton L."/>
            <person name="Reardon M."/>
            <person name="Tsitrin T."/>
            <person name="Vuong H."/>
            <person name="Weaver B."/>
            <person name="Ciecko A."/>
            <person name="Tallon L."/>
            <person name="Jackson J."/>
            <person name="Pai G."/>
            <person name="Aken S.V."/>
            <person name="Utterback T."/>
            <person name="Reidmuller S."/>
            <person name="Feldblyum T."/>
            <person name="Hsiao J."/>
            <person name="Zismann V."/>
            <person name="Iobst S."/>
            <person name="de Vazeille A.R."/>
            <person name="Buell C.R."/>
            <person name="Ying K."/>
            <person name="Li Y."/>
            <person name="Lu T."/>
            <person name="Huang Y."/>
            <person name="Zhao Q."/>
            <person name="Feng Q."/>
            <person name="Zhang L."/>
            <person name="Zhu J."/>
            <person name="Weng Q."/>
            <person name="Mu J."/>
            <person name="Lu Y."/>
            <person name="Fan D."/>
            <person name="Liu Y."/>
            <person name="Guan J."/>
            <person name="Zhang Y."/>
            <person name="Yu S."/>
            <person name="Liu X."/>
            <person name="Zhang Y."/>
            <person name="Hong G."/>
            <person name="Han B."/>
            <person name="Choisne N."/>
            <person name="Demange N."/>
            <person name="Orjeda G."/>
            <person name="Samain S."/>
            <person name="Cattolico L."/>
            <person name="Pelletier E."/>
            <person name="Couloux A."/>
            <person name="Segurens B."/>
            <person name="Wincker P."/>
            <person name="D'Hont A."/>
            <person name="Scarpelli C."/>
            <person name="Weissenbach J."/>
            <person name="Salanoubat M."/>
            <person name="Quetier F."/>
            <person name="Yu Y."/>
            <person name="Kim H.R."/>
            <person name="Rambo T."/>
            <person name="Currie J."/>
            <person name="Collura K."/>
            <person name="Luo M."/>
            <person name="Yang T."/>
            <person name="Ammiraju J.S.S."/>
            <person name="Engler F."/>
            <person name="Soderlund C."/>
            <person name="Wing R.A."/>
            <person name="Palmer L.E."/>
            <person name="de la Bastide M."/>
            <person name="Spiegel L."/>
            <person name="Nascimento L."/>
            <person name="Zutavern T."/>
            <person name="O'Shaughnessy A."/>
            <person name="Dike S."/>
            <person name="Dedhia N."/>
            <person name="Preston R."/>
            <person name="Balija V."/>
            <person name="McCombie W.R."/>
            <person name="Chow T."/>
            <person name="Chen H."/>
            <person name="Chung M."/>
            <person name="Chen C."/>
            <person name="Shaw J."/>
            <person name="Wu H."/>
            <person name="Hsiao K."/>
            <person name="Chao Y."/>
            <person name="Chu M."/>
            <person name="Cheng C."/>
            <person name="Hour A."/>
            <person name="Lee P."/>
            <person name="Lin S."/>
            <person name="Lin Y."/>
            <person name="Liou J."/>
            <person name="Liu S."/>
            <person name="Hsing Y."/>
            <person name="Raghuvanshi S."/>
            <person name="Mohanty A."/>
            <person name="Bharti A.K."/>
            <person name="Gaur A."/>
            <person name="Gupta V."/>
            <person name="Kumar D."/>
            <person name="Ravi V."/>
            <person name="Vij S."/>
            <person name="Kapur A."/>
            <person name="Khurana P."/>
            <person name="Khurana P."/>
            <person name="Khurana J.P."/>
            <person name="Tyagi A.K."/>
            <person name="Gaikwad K."/>
            <person name="Singh A."/>
            <person name="Dalal V."/>
            <person name="Srivastava S."/>
            <person name="Dixit A."/>
            <person name="Pal A.K."/>
            <person name="Ghazi I.A."/>
            <person name="Yadav M."/>
            <person name="Pandit A."/>
            <person name="Bhargava A."/>
            <person name="Sureshbabu K."/>
            <person name="Batra K."/>
            <person name="Sharma T.R."/>
            <person name="Mohapatra T."/>
            <person name="Singh N.K."/>
            <person name="Messing J."/>
            <person name="Nelson A.B."/>
            <person name="Fuks G."/>
            <person name="Kavchok S."/>
            <person name="Keizer G."/>
            <person name="Linton E."/>
            <person name="Llaca V."/>
            <person name="Song R."/>
            <person name="Tanyolac B."/>
            <person name="Young S."/>
            <person name="Ho-Il K."/>
            <person name="Hahn J.H."/>
            <person name="Sangsakoo G."/>
            <person name="Vanavichit A."/>
            <person name="de Mattos Luiz.A.T."/>
            <person name="Zimmer P.D."/>
            <person name="Malone G."/>
            <person name="Dellagostin O."/>
            <person name="de Oliveira A.C."/>
            <person name="Bevan M."/>
            <person name="Bancroft I."/>
            <person name="Minx P."/>
            <person name="Cordum H."/>
            <person name="Wilson R."/>
            <person name="Cheng Z."/>
            <person name="Jin W."/>
            <person name="Jiang J."/>
            <person name="Leong S.A."/>
            <person name="Iwama H."/>
            <person name="Gojobori T."/>
            <person name="Itoh T."/>
            <person name="Niimura Y."/>
            <person name="Fujii Y."/>
            <person name="Habara T."/>
            <person name="Sakai H."/>
            <person name="Sato Y."/>
            <person name="Wilson G."/>
            <person name="Kumar K."/>
            <person name="McCouch S."/>
            <person name="Juretic N."/>
            <person name="Hoen D."/>
            <person name="Wright S."/>
            <person name="Bruskiewich R."/>
            <person name="Bureau T."/>
            <person name="Miyao A."/>
            <person name="Hirochika H."/>
            <person name="Nishikawa T."/>
            <person name="Kadowaki K."/>
            <person name="Sugiura M."/>
            <person name="Burr B."/>
            <person name="Sasaki T."/>
        </authorList>
    </citation>
    <scope>NUCLEOTIDE SEQUENCE [LARGE SCALE GENOMIC DNA]</scope>
    <source>
        <strain evidence="2">cv. Nipponbare</strain>
    </source>
</reference>
<evidence type="ECO:0000313" key="1">
    <source>
        <dbReference type="EMBL" id="BAT01198.1"/>
    </source>
</evidence>
<dbReference type="AlphaFoldDB" id="A0A0P0X616"/>
<gene>
    <name evidence="1" type="ordered locus">Os07g0422250</name>
    <name evidence="1" type="ORF">OSNPB_070422250</name>
</gene>
<sequence>MMTKASSTRRRHPRWPPMWISLQARPKASAVMAHAMREEAALVARLSWRHARTWWTPASLDAAPTTPARMANTRK</sequence>
<dbReference type="EMBL" id="AP014963">
    <property type="protein sequence ID" value="BAT01198.1"/>
    <property type="molecule type" value="Genomic_DNA"/>
</dbReference>
<dbReference type="InParanoid" id="A0A0P0X616"/>
<reference evidence="1 2" key="3">
    <citation type="journal article" date="2013" name="Rice">
        <title>Improvement of the Oryza sativa Nipponbare reference genome using next generation sequence and optical map data.</title>
        <authorList>
            <person name="Kawahara Y."/>
            <person name="de la Bastide M."/>
            <person name="Hamilton J.P."/>
            <person name="Kanamori H."/>
            <person name="McCombie W.R."/>
            <person name="Ouyang S."/>
            <person name="Schwartz D.C."/>
            <person name="Tanaka T."/>
            <person name="Wu J."/>
            <person name="Zhou S."/>
            <person name="Childs K.L."/>
            <person name="Davidson R.M."/>
            <person name="Lin H."/>
            <person name="Quesada-Ocampo L."/>
            <person name="Vaillancourt B."/>
            <person name="Sakai H."/>
            <person name="Lee S.S."/>
            <person name="Kim J."/>
            <person name="Numa H."/>
            <person name="Itoh T."/>
            <person name="Buell C.R."/>
            <person name="Matsumoto T."/>
        </authorList>
    </citation>
    <scope>NUCLEOTIDE SEQUENCE [LARGE SCALE GENOMIC DNA]</scope>
    <source>
        <strain evidence="2">cv. Nipponbare</strain>
    </source>
</reference>
<protein>
    <submittedName>
        <fullName evidence="1">Os07g0422250 protein</fullName>
    </submittedName>
</protein>
<dbReference type="Gramene" id="Os07t0422250-00">
    <property type="protein sequence ID" value="Os07t0422250-00"/>
    <property type="gene ID" value="Os07g0422250"/>
</dbReference>
<name>A0A0P0X616_ORYSJ</name>
<evidence type="ECO:0000313" key="2">
    <source>
        <dbReference type="Proteomes" id="UP000059680"/>
    </source>
</evidence>
<dbReference type="PaxDb" id="39947-A0A0P0X616"/>
<organism evidence="1 2">
    <name type="scientific">Oryza sativa subsp. japonica</name>
    <name type="common">Rice</name>
    <dbReference type="NCBI Taxonomy" id="39947"/>
    <lineage>
        <taxon>Eukaryota</taxon>
        <taxon>Viridiplantae</taxon>
        <taxon>Streptophyta</taxon>
        <taxon>Embryophyta</taxon>
        <taxon>Tracheophyta</taxon>
        <taxon>Spermatophyta</taxon>
        <taxon>Magnoliopsida</taxon>
        <taxon>Liliopsida</taxon>
        <taxon>Poales</taxon>
        <taxon>Poaceae</taxon>
        <taxon>BOP clade</taxon>
        <taxon>Oryzoideae</taxon>
        <taxon>Oryzeae</taxon>
        <taxon>Oryzinae</taxon>
        <taxon>Oryza</taxon>
        <taxon>Oryza sativa</taxon>
    </lineage>
</organism>
<keyword evidence="2" id="KW-1185">Reference proteome</keyword>
<dbReference type="Proteomes" id="UP000059680">
    <property type="component" value="Chromosome 7"/>
</dbReference>
<proteinExistence type="predicted"/>
<reference evidence="1 2" key="2">
    <citation type="journal article" date="2013" name="Plant Cell Physiol.">
        <title>Rice Annotation Project Database (RAP-DB): an integrative and interactive database for rice genomics.</title>
        <authorList>
            <person name="Sakai H."/>
            <person name="Lee S.S."/>
            <person name="Tanaka T."/>
            <person name="Numa H."/>
            <person name="Kim J."/>
            <person name="Kawahara Y."/>
            <person name="Wakimoto H."/>
            <person name="Yang C.C."/>
            <person name="Iwamoto M."/>
            <person name="Abe T."/>
            <person name="Yamada Y."/>
            <person name="Muto A."/>
            <person name="Inokuchi H."/>
            <person name="Ikemura T."/>
            <person name="Matsumoto T."/>
            <person name="Sasaki T."/>
            <person name="Itoh T."/>
        </authorList>
    </citation>
    <scope>NUCLEOTIDE SEQUENCE [LARGE SCALE GENOMIC DNA]</scope>
    <source>
        <strain evidence="2">cv. Nipponbare</strain>
    </source>
</reference>